<dbReference type="RefSeq" id="WP_224479297.1">
    <property type="nucleotide sequence ID" value="NZ_JAIUJS010000010.1"/>
</dbReference>
<keyword evidence="2" id="KW-1185">Reference proteome</keyword>
<evidence type="ECO:0008006" key="3">
    <source>
        <dbReference type="Google" id="ProtNLM"/>
    </source>
</evidence>
<dbReference type="Proteomes" id="UP001198402">
    <property type="component" value="Unassembled WGS sequence"/>
</dbReference>
<organism evidence="1 2">
    <name type="scientific">Winogradskyella vincentii</name>
    <dbReference type="NCBI Taxonomy" id="2877122"/>
    <lineage>
        <taxon>Bacteria</taxon>
        <taxon>Pseudomonadati</taxon>
        <taxon>Bacteroidota</taxon>
        <taxon>Flavobacteriia</taxon>
        <taxon>Flavobacteriales</taxon>
        <taxon>Flavobacteriaceae</taxon>
        <taxon>Winogradskyella</taxon>
    </lineage>
</organism>
<accession>A0ABS7Y353</accession>
<dbReference type="EMBL" id="JAIUJS010000010">
    <property type="protein sequence ID" value="MCA0154351.1"/>
    <property type="molecule type" value="Genomic_DNA"/>
</dbReference>
<reference evidence="2" key="1">
    <citation type="submission" date="2023-07" db="EMBL/GenBank/DDBJ databases">
        <authorList>
            <person name="Yue Y."/>
        </authorList>
    </citation>
    <scope>NUCLEOTIDE SEQUENCE [LARGE SCALE GENOMIC DNA]</scope>
    <source>
        <strain evidence="2">2Y89</strain>
    </source>
</reference>
<comment type="caution">
    <text evidence="1">The sequence shown here is derived from an EMBL/GenBank/DDBJ whole genome shotgun (WGS) entry which is preliminary data.</text>
</comment>
<proteinExistence type="predicted"/>
<evidence type="ECO:0000313" key="1">
    <source>
        <dbReference type="EMBL" id="MCA0154351.1"/>
    </source>
</evidence>
<evidence type="ECO:0000313" key="2">
    <source>
        <dbReference type="Proteomes" id="UP001198402"/>
    </source>
</evidence>
<name>A0ABS7Y353_9FLAO</name>
<sequence>MKTNAEFKKRVGVKLALFFIALVLLTMYSKSISNYVLDTYNDKLELVANRTTNNVNWIRY</sequence>
<gene>
    <name evidence="1" type="ORF">LBV24_14065</name>
</gene>
<protein>
    <recommendedName>
        <fullName evidence="3">Methyl-accepting chemotaxis protein</fullName>
    </recommendedName>
</protein>